<accession>A0ABV1FPN0</accession>
<organism evidence="2 3">
    <name type="scientific">Hallella faecis</name>
    <dbReference type="NCBI Taxonomy" id="2841596"/>
    <lineage>
        <taxon>Bacteria</taxon>
        <taxon>Pseudomonadati</taxon>
        <taxon>Bacteroidota</taxon>
        <taxon>Bacteroidia</taxon>
        <taxon>Bacteroidales</taxon>
        <taxon>Prevotellaceae</taxon>
        <taxon>Hallella</taxon>
    </lineage>
</organism>
<evidence type="ECO:0000313" key="2">
    <source>
        <dbReference type="EMBL" id="MEQ2486359.1"/>
    </source>
</evidence>
<evidence type="ECO:0000313" key="3">
    <source>
        <dbReference type="Proteomes" id="UP001487296"/>
    </source>
</evidence>
<name>A0ABV1FPN0_9BACT</name>
<protein>
    <submittedName>
        <fullName evidence="2">Uncharacterized protein</fullName>
    </submittedName>
</protein>
<sequence>MAIFHRAHPTKTPFSHSISRKILTQLYGNKIEQAGTGNRPSDGQGQATLKHQWKETKKGDPLAAPIQREK</sequence>
<comment type="caution">
    <text evidence="2">The sequence shown here is derived from an EMBL/GenBank/DDBJ whole genome shotgun (WGS) entry which is preliminary data.</text>
</comment>
<keyword evidence="3" id="KW-1185">Reference proteome</keyword>
<feature type="compositionally biased region" description="Polar residues" evidence="1">
    <location>
        <begin position="35"/>
        <end position="49"/>
    </location>
</feature>
<reference evidence="2 3" key="1">
    <citation type="submission" date="2024-04" db="EMBL/GenBank/DDBJ databases">
        <title>Human intestinal bacterial collection.</title>
        <authorList>
            <person name="Pauvert C."/>
            <person name="Hitch T.C.A."/>
            <person name="Clavel T."/>
        </authorList>
    </citation>
    <scope>NUCLEOTIDE SEQUENCE [LARGE SCALE GENOMIC DNA]</scope>
    <source>
        <strain evidence="2 3">CLA-AA-H145</strain>
    </source>
</reference>
<gene>
    <name evidence="2" type="ORF">AAAT34_04720</name>
</gene>
<dbReference type="Proteomes" id="UP001487296">
    <property type="component" value="Unassembled WGS sequence"/>
</dbReference>
<evidence type="ECO:0000256" key="1">
    <source>
        <dbReference type="SAM" id="MobiDB-lite"/>
    </source>
</evidence>
<dbReference type="EMBL" id="JBBNFP010000011">
    <property type="protein sequence ID" value="MEQ2486359.1"/>
    <property type="molecule type" value="Genomic_DNA"/>
</dbReference>
<proteinExistence type="predicted"/>
<feature type="region of interest" description="Disordered" evidence="1">
    <location>
        <begin position="31"/>
        <end position="70"/>
    </location>
</feature>